<evidence type="ECO:0000313" key="3">
    <source>
        <dbReference type="Proteomes" id="UP000318138"/>
    </source>
</evidence>
<keyword evidence="1" id="KW-0472">Membrane</keyword>
<evidence type="ECO:0000256" key="1">
    <source>
        <dbReference type="SAM" id="Phobius"/>
    </source>
</evidence>
<feature type="transmembrane region" description="Helical" evidence="1">
    <location>
        <begin position="38"/>
        <end position="58"/>
    </location>
</feature>
<accession>A0A859FGT7</accession>
<sequence length="59" mass="6524">MHYVEGILRMYHLLTILTLAAGVFFILLFPLLRKESTIFAYASVAAGIAIIIACLTIIL</sequence>
<keyword evidence="1" id="KW-0812">Transmembrane</keyword>
<dbReference type="EMBL" id="CP041372">
    <property type="protein sequence ID" value="QKS72583.1"/>
    <property type="molecule type" value="Genomic_DNA"/>
</dbReference>
<name>A0A859FGT7_9BACI</name>
<dbReference type="Proteomes" id="UP000318138">
    <property type="component" value="Chromosome"/>
</dbReference>
<organism evidence="2 3">
    <name type="scientific">Paenalkalicoccus suaedae</name>
    <dbReference type="NCBI Taxonomy" id="2592382"/>
    <lineage>
        <taxon>Bacteria</taxon>
        <taxon>Bacillati</taxon>
        <taxon>Bacillota</taxon>
        <taxon>Bacilli</taxon>
        <taxon>Bacillales</taxon>
        <taxon>Bacillaceae</taxon>
        <taxon>Paenalkalicoccus</taxon>
    </lineage>
</organism>
<reference evidence="3" key="1">
    <citation type="submission" date="2019-07" db="EMBL/GenBank/DDBJ databases">
        <title>Bacillus alkalisoli sp. nov. isolated from saline soil.</title>
        <authorList>
            <person name="Sun J.-Q."/>
            <person name="Xu L."/>
        </authorList>
    </citation>
    <scope>NUCLEOTIDE SEQUENCE [LARGE SCALE GENOMIC DNA]</scope>
    <source>
        <strain evidence="3">M4U3P1</strain>
    </source>
</reference>
<gene>
    <name evidence="2" type="ORF">FLK61_38870</name>
</gene>
<proteinExistence type="predicted"/>
<dbReference type="RefSeq" id="WP_176010556.1">
    <property type="nucleotide sequence ID" value="NZ_CP041372.2"/>
</dbReference>
<dbReference type="AlphaFoldDB" id="A0A859FGT7"/>
<dbReference type="KEGG" id="psua:FLK61_38870"/>
<evidence type="ECO:0000313" key="2">
    <source>
        <dbReference type="EMBL" id="QKS72583.1"/>
    </source>
</evidence>
<protein>
    <submittedName>
        <fullName evidence="2">Uncharacterized protein</fullName>
    </submittedName>
</protein>
<keyword evidence="3" id="KW-1185">Reference proteome</keyword>
<feature type="transmembrane region" description="Helical" evidence="1">
    <location>
        <begin position="12"/>
        <end position="32"/>
    </location>
</feature>
<keyword evidence="1" id="KW-1133">Transmembrane helix</keyword>